<feature type="non-terminal residue" evidence="2">
    <location>
        <position position="40"/>
    </location>
</feature>
<feature type="non-terminal residue" evidence="2">
    <location>
        <position position="1"/>
    </location>
</feature>
<feature type="region of interest" description="Disordered" evidence="1">
    <location>
        <begin position="1"/>
        <end position="40"/>
    </location>
</feature>
<reference evidence="2" key="1">
    <citation type="submission" date="2018-05" db="EMBL/GenBank/DDBJ databases">
        <authorList>
            <person name="Lanie J.A."/>
            <person name="Ng W.-L."/>
            <person name="Kazmierczak K.M."/>
            <person name="Andrzejewski T.M."/>
            <person name="Davidsen T.M."/>
            <person name="Wayne K.J."/>
            <person name="Tettelin H."/>
            <person name="Glass J.I."/>
            <person name="Rusch D."/>
            <person name="Podicherti R."/>
            <person name="Tsui H.-C.T."/>
            <person name="Winkler M.E."/>
        </authorList>
    </citation>
    <scope>NUCLEOTIDE SEQUENCE</scope>
</reference>
<dbReference type="EMBL" id="UINC01180269">
    <property type="protein sequence ID" value="SVD89377.1"/>
    <property type="molecule type" value="Genomic_DNA"/>
</dbReference>
<evidence type="ECO:0000313" key="2">
    <source>
        <dbReference type="EMBL" id="SVD89377.1"/>
    </source>
</evidence>
<accession>A0A382Z1H8</accession>
<dbReference type="AlphaFoldDB" id="A0A382Z1H8"/>
<protein>
    <submittedName>
        <fullName evidence="2">Uncharacterized protein</fullName>
    </submittedName>
</protein>
<organism evidence="2">
    <name type="scientific">marine metagenome</name>
    <dbReference type="NCBI Taxonomy" id="408172"/>
    <lineage>
        <taxon>unclassified sequences</taxon>
        <taxon>metagenomes</taxon>
        <taxon>ecological metagenomes</taxon>
    </lineage>
</organism>
<proteinExistence type="predicted"/>
<sequence length="40" mass="4282">ASKRAVFAPWPKPPCKAPISPSTRAKPASAISKLYSKKQS</sequence>
<evidence type="ECO:0000256" key="1">
    <source>
        <dbReference type="SAM" id="MobiDB-lite"/>
    </source>
</evidence>
<name>A0A382Z1H8_9ZZZZ</name>
<gene>
    <name evidence="2" type="ORF">METZ01_LOCUS442231</name>
</gene>